<comment type="subcellular location">
    <subcellularLocation>
        <location evidence="2 11">Secreted</location>
    </subcellularLocation>
</comment>
<evidence type="ECO:0000256" key="10">
    <source>
        <dbReference type="ARBA" id="ARBA00023145"/>
    </source>
</evidence>
<dbReference type="InterPro" id="IPR050371">
    <property type="entry name" value="Fungal_virulence_M36"/>
</dbReference>
<gene>
    <name evidence="12" type="ORF">H4R34_006403</name>
</gene>
<evidence type="ECO:0000256" key="6">
    <source>
        <dbReference type="ARBA" id="ARBA00022723"/>
    </source>
</evidence>
<dbReference type="EMBL" id="JANBQB010002385">
    <property type="protein sequence ID" value="KAJ1967286.1"/>
    <property type="molecule type" value="Genomic_DNA"/>
</dbReference>
<keyword evidence="5 11" id="KW-0645">Protease</keyword>
<dbReference type="GO" id="GO:0005615">
    <property type="term" value="C:extracellular space"/>
    <property type="evidence" value="ECO:0007669"/>
    <property type="project" value="InterPro"/>
</dbReference>
<keyword evidence="7 11" id="KW-0378">Hydrolase</keyword>
<evidence type="ECO:0000256" key="2">
    <source>
        <dbReference type="ARBA" id="ARBA00004613"/>
    </source>
</evidence>
<comment type="caution">
    <text evidence="12">The sequence shown here is derived from an EMBL/GenBank/DDBJ whole genome shotgun (WGS) entry which is preliminary data.</text>
</comment>
<evidence type="ECO:0000256" key="8">
    <source>
        <dbReference type="ARBA" id="ARBA00022833"/>
    </source>
</evidence>
<keyword evidence="4 11" id="KW-0964">Secreted</keyword>
<accession>A0A9W8AX60</accession>
<reference evidence="12" key="1">
    <citation type="submission" date="2022-07" db="EMBL/GenBank/DDBJ databases">
        <title>Phylogenomic reconstructions and comparative analyses of Kickxellomycotina fungi.</title>
        <authorList>
            <person name="Reynolds N.K."/>
            <person name="Stajich J.E."/>
            <person name="Barry K."/>
            <person name="Grigoriev I.V."/>
            <person name="Crous P."/>
            <person name="Smith M.E."/>
        </authorList>
    </citation>
    <scope>NUCLEOTIDE SEQUENCE</scope>
    <source>
        <strain evidence="12">RSA 567</strain>
    </source>
</reference>
<dbReference type="Pfam" id="PF02128">
    <property type="entry name" value="Peptidase_M36"/>
    <property type="match status" value="1"/>
</dbReference>
<evidence type="ECO:0000256" key="3">
    <source>
        <dbReference type="ARBA" id="ARBA00006006"/>
    </source>
</evidence>
<evidence type="ECO:0000256" key="4">
    <source>
        <dbReference type="ARBA" id="ARBA00022525"/>
    </source>
</evidence>
<dbReference type="PANTHER" id="PTHR33478:SF1">
    <property type="entry name" value="EXTRACELLULAR METALLOPROTEINASE MEP"/>
    <property type="match status" value="1"/>
</dbReference>
<dbReference type="InterPro" id="IPR027268">
    <property type="entry name" value="Peptidase_M4/M1_CTD_sf"/>
</dbReference>
<comment type="cofactor">
    <cofactor evidence="1 11">
        <name>Zn(2+)</name>
        <dbReference type="ChEBI" id="CHEBI:29105"/>
    </cofactor>
</comment>
<dbReference type="OrthoDB" id="3227768at2759"/>
<proteinExistence type="inferred from homology"/>
<dbReference type="GO" id="GO:0008270">
    <property type="term" value="F:zinc ion binding"/>
    <property type="evidence" value="ECO:0007669"/>
    <property type="project" value="InterPro"/>
</dbReference>
<dbReference type="GO" id="GO:0004222">
    <property type="term" value="F:metalloendopeptidase activity"/>
    <property type="evidence" value="ECO:0007669"/>
    <property type="project" value="InterPro"/>
</dbReference>
<evidence type="ECO:0000256" key="9">
    <source>
        <dbReference type="ARBA" id="ARBA00023049"/>
    </source>
</evidence>
<dbReference type="InterPro" id="IPR001842">
    <property type="entry name" value="Peptidase_M36"/>
</dbReference>
<organism evidence="12 13">
    <name type="scientific">Dimargaris verticillata</name>
    <dbReference type="NCBI Taxonomy" id="2761393"/>
    <lineage>
        <taxon>Eukaryota</taxon>
        <taxon>Fungi</taxon>
        <taxon>Fungi incertae sedis</taxon>
        <taxon>Zoopagomycota</taxon>
        <taxon>Kickxellomycotina</taxon>
        <taxon>Dimargaritomycetes</taxon>
        <taxon>Dimargaritales</taxon>
        <taxon>Dimargaritaceae</taxon>
        <taxon>Dimargaris</taxon>
    </lineage>
</organism>
<evidence type="ECO:0000256" key="7">
    <source>
        <dbReference type="ARBA" id="ARBA00022801"/>
    </source>
</evidence>
<dbReference type="PANTHER" id="PTHR33478">
    <property type="entry name" value="EXTRACELLULAR METALLOPROTEINASE MEP"/>
    <property type="match status" value="1"/>
</dbReference>
<keyword evidence="9 11" id="KW-0482">Metalloprotease</keyword>
<keyword evidence="10 11" id="KW-0865">Zymogen</keyword>
<protein>
    <recommendedName>
        <fullName evidence="11">Extracellular metalloproteinase</fullName>
        <ecNumber evidence="11">3.4.24.-</ecNumber>
    </recommendedName>
    <alternativeName>
        <fullName evidence="11">Fungalysin</fullName>
    </alternativeName>
</protein>
<sequence length="97" mass="10653">MGEIWATILHEVLWSMIEAAGFESNVYNANSSRGNTLALKYVMLALKFQPCDPSFIRARDAILQAERAVTRGRYQCALWKGFASRGLGISAGQSGGR</sequence>
<name>A0A9W8AX60_9FUNG</name>
<evidence type="ECO:0000313" key="13">
    <source>
        <dbReference type="Proteomes" id="UP001151582"/>
    </source>
</evidence>
<dbReference type="EC" id="3.4.24.-" evidence="11"/>
<feature type="non-terminal residue" evidence="12">
    <location>
        <position position="97"/>
    </location>
</feature>
<keyword evidence="8 11" id="KW-0862">Zinc</keyword>
<evidence type="ECO:0000256" key="1">
    <source>
        <dbReference type="ARBA" id="ARBA00001947"/>
    </source>
</evidence>
<dbReference type="SUPFAM" id="SSF55486">
    <property type="entry name" value="Metalloproteases ('zincins'), catalytic domain"/>
    <property type="match status" value="1"/>
</dbReference>
<evidence type="ECO:0000256" key="11">
    <source>
        <dbReference type="RuleBase" id="RU364017"/>
    </source>
</evidence>
<keyword evidence="13" id="KW-1185">Reference proteome</keyword>
<comment type="similarity">
    <text evidence="3 11">Belongs to the peptidase M36 family.</text>
</comment>
<evidence type="ECO:0000313" key="12">
    <source>
        <dbReference type="EMBL" id="KAJ1967286.1"/>
    </source>
</evidence>
<dbReference type="Gene3D" id="1.10.390.10">
    <property type="entry name" value="Neutral Protease Domain 2"/>
    <property type="match status" value="1"/>
</dbReference>
<dbReference type="Proteomes" id="UP001151582">
    <property type="component" value="Unassembled WGS sequence"/>
</dbReference>
<dbReference type="AlphaFoldDB" id="A0A9W8AX60"/>
<dbReference type="GO" id="GO:0006508">
    <property type="term" value="P:proteolysis"/>
    <property type="evidence" value="ECO:0007669"/>
    <property type="project" value="UniProtKB-KW"/>
</dbReference>
<keyword evidence="6 11" id="KW-0479">Metal-binding</keyword>
<evidence type="ECO:0000256" key="5">
    <source>
        <dbReference type="ARBA" id="ARBA00022670"/>
    </source>
</evidence>